<evidence type="ECO:0000259" key="10">
    <source>
        <dbReference type="Pfam" id="PF07055"/>
    </source>
</evidence>
<organism evidence="13 14">
    <name type="scientific">Arenibacter antarcticus</name>
    <dbReference type="NCBI Taxonomy" id="2040469"/>
    <lineage>
        <taxon>Bacteria</taxon>
        <taxon>Pseudomonadati</taxon>
        <taxon>Bacteroidota</taxon>
        <taxon>Flavobacteriia</taxon>
        <taxon>Flavobacteriales</taxon>
        <taxon>Flavobacteriaceae</taxon>
        <taxon>Arenibacter</taxon>
    </lineage>
</organism>
<feature type="binding site" evidence="9">
    <location>
        <position position="224"/>
    </location>
    <ligand>
        <name>substrate</name>
    </ligand>
</feature>
<accession>A0ABW5VEU4</accession>
<evidence type="ECO:0000256" key="2">
    <source>
        <dbReference type="ARBA" id="ARBA00022516"/>
    </source>
</evidence>
<keyword evidence="5 9" id="KW-0520">NAD</keyword>
<keyword evidence="3 9" id="KW-0276">Fatty acid metabolism</keyword>
<dbReference type="Pfam" id="PF12242">
    <property type="entry name" value="Eno-Rase_NADH_b"/>
    <property type="match status" value="1"/>
</dbReference>
<dbReference type="GO" id="GO:0004318">
    <property type="term" value="F:enoyl-[acyl-carrier-protein] reductase (NADH) activity"/>
    <property type="evidence" value="ECO:0007669"/>
    <property type="project" value="UniProtKB-EC"/>
</dbReference>
<feature type="domain" description="Enoyl reductase FAD binding" evidence="10">
    <location>
        <begin position="322"/>
        <end position="385"/>
    </location>
</feature>
<comment type="similarity">
    <text evidence="9">Belongs to the TER reductase family.</text>
</comment>
<dbReference type="InterPro" id="IPR024906">
    <property type="entry name" value="Eno_Rdtase_FAD-bd_dom"/>
</dbReference>
<feature type="binding site" evidence="9">
    <location>
        <begin position="272"/>
        <end position="274"/>
    </location>
    <ligand>
        <name>NAD(+)</name>
        <dbReference type="ChEBI" id="CHEBI:57540"/>
    </ligand>
</feature>
<dbReference type="Pfam" id="PF12241">
    <property type="entry name" value="Enoyl_reductase"/>
    <property type="match status" value="1"/>
</dbReference>
<comment type="catalytic activity">
    <reaction evidence="8">
        <text>a 2,3-saturated acyl-CoA + NAD(+) = a (2E)-enoyl-CoA + NADH + H(+)</text>
        <dbReference type="Rhea" id="RHEA:18177"/>
        <dbReference type="ChEBI" id="CHEBI:15378"/>
        <dbReference type="ChEBI" id="CHEBI:57540"/>
        <dbReference type="ChEBI" id="CHEBI:57945"/>
        <dbReference type="ChEBI" id="CHEBI:58856"/>
        <dbReference type="ChEBI" id="CHEBI:65111"/>
        <dbReference type="EC" id="1.3.1.44"/>
    </reaction>
</comment>
<evidence type="ECO:0000259" key="12">
    <source>
        <dbReference type="Pfam" id="PF12242"/>
    </source>
</evidence>
<dbReference type="Gene3D" id="3.40.50.720">
    <property type="entry name" value="NAD(P)-binding Rossmann-like Domain"/>
    <property type="match status" value="1"/>
</dbReference>
<dbReference type="InterPro" id="IPR024910">
    <property type="entry name" value="Enoyl-CoA_Rdtase_cat_dom"/>
</dbReference>
<protein>
    <recommendedName>
        <fullName evidence="9">Enoyl-[acyl-carrier-protein] reductase [NADH]</fullName>
        <shortName evidence="9">ENR</shortName>
        <ecNumber evidence="9">1.3.1.9</ecNumber>
    </recommendedName>
</protein>
<dbReference type="InterPro" id="IPR050048">
    <property type="entry name" value="FabV-like_NADH_b"/>
</dbReference>
<comment type="caution">
    <text evidence="13">The sequence shown here is derived from an EMBL/GenBank/DDBJ whole genome shotgun (WGS) entry which is preliminary data.</text>
</comment>
<feature type="binding site" evidence="9">
    <location>
        <begin position="47"/>
        <end position="52"/>
    </location>
    <ligand>
        <name>NAD(+)</name>
        <dbReference type="ChEBI" id="CHEBI:57540"/>
    </ligand>
</feature>
<keyword evidence="4 9" id="KW-0560">Oxidoreductase</keyword>
<dbReference type="RefSeq" id="WP_251808156.1">
    <property type="nucleotide sequence ID" value="NZ_CP166679.1"/>
</dbReference>
<comment type="function">
    <text evidence="9">Involved in the final reduction of the elongation cycle of fatty acid synthesis (FAS II). Catalyzes the reduction of a carbon-carbon double bond in an enoyl moiety that is covalently linked to an acyl carrier protein (ACP).</text>
</comment>
<evidence type="ECO:0000256" key="6">
    <source>
        <dbReference type="ARBA" id="ARBA00023098"/>
    </source>
</evidence>
<feature type="binding site" evidence="9">
    <location>
        <begin position="73"/>
        <end position="74"/>
    </location>
    <ligand>
        <name>NAD(+)</name>
        <dbReference type="ChEBI" id="CHEBI:57540"/>
    </ligand>
</feature>
<dbReference type="PANTHER" id="PTHR37480">
    <property type="entry name" value="ENOYL-[ACYL-CARRIER-PROTEIN] REDUCTASE [NADH]"/>
    <property type="match status" value="1"/>
</dbReference>
<evidence type="ECO:0000259" key="11">
    <source>
        <dbReference type="Pfam" id="PF12241"/>
    </source>
</evidence>
<evidence type="ECO:0000256" key="5">
    <source>
        <dbReference type="ARBA" id="ARBA00023027"/>
    </source>
</evidence>
<feature type="domain" description="Trans-2-enoyl-CoA reductase-like NAD(P)H binding" evidence="12">
    <location>
        <begin position="2"/>
        <end position="79"/>
    </location>
</feature>
<dbReference type="EMBL" id="JBHUOK010000021">
    <property type="protein sequence ID" value="MFD2789449.1"/>
    <property type="molecule type" value="Genomic_DNA"/>
</dbReference>
<feature type="binding site" evidence="9">
    <location>
        <position position="243"/>
    </location>
    <ligand>
        <name>NAD(+)</name>
        <dbReference type="ChEBI" id="CHEBI:57540"/>
    </ligand>
</feature>
<feature type="active site" description="Proton donor" evidence="9">
    <location>
        <position position="234"/>
    </location>
</feature>
<gene>
    <name evidence="9 13" type="primary">fabV</name>
    <name evidence="13" type="ORF">ACFS1K_06745</name>
</gene>
<evidence type="ECO:0000256" key="4">
    <source>
        <dbReference type="ARBA" id="ARBA00023002"/>
    </source>
</evidence>
<keyword evidence="6 9" id="KW-0443">Lipid metabolism</keyword>
<dbReference type="InterPro" id="IPR010758">
    <property type="entry name" value="Trans-2-enoyl-CoA_reductase"/>
</dbReference>
<dbReference type="PANTHER" id="PTHR37480:SF1">
    <property type="entry name" value="ENOYL-[ACYL-CARRIER-PROTEIN] REDUCTASE [NADH]"/>
    <property type="match status" value="1"/>
</dbReference>
<dbReference type="Pfam" id="PF07055">
    <property type="entry name" value="Eno-Rase_FAD_bd"/>
    <property type="match status" value="1"/>
</dbReference>
<evidence type="ECO:0000256" key="1">
    <source>
        <dbReference type="ARBA" id="ARBA00011245"/>
    </source>
</evidence>
<feature type="binding site" evidence="9">
    <location>
        <begin position="110"/>
        <end position="111"/>
    </location>
    <ligand>
        <name>NAD(+)</name>
        <dbReference type="ChEBI" id="CHEBI:57540"/>
    </ligand>
</feature>
<keyword evidence="7 9" id="KW-0275">Fatty acid biosynthesis</keyword>
<evidence type="ECO:0000256" key="8">
    <source>
        <dbReference type="ARBA" id="ARBA00048302"/>
    </source>
</evidence>
<comment type="subunit">
    <text evidence="1 9">Monomer.</text>
</comment>
<sequence>MIIEPRTRGFICLTSHPSGCEQNIIDQIEYIKSEGTINGPKKVLVIGASTGFGLASRITSAFGSQAATIGVFFEKPPSEGRPATPGWYNSAYFEQEAHKAGLYAKSINGDAFSKEIKRQTLDLIKADLGQIDLIIYSLASPVRTHPETGVRYKSVLKPIGSSFKNKTVDFHSGVVSDISIEPAVGDDVDNTIAVMGGEDWKMWMDALQEEELLANGCKTVAYSYIGPSLTEPVYRKGTIGKAKDHLEATAFSIGDALKSVNGEAYVSVNKALVTQASSAIPVIPLYISLLYKVMKEKGIHEGCIEQIQRLFQDRLYSASTPTDDQGRIRIDDLEMRDDVQAEVAELWEKATTETLPNIGDLKGYEKDFFNLFGFLVPGVDYEKDVNEMVEIKGLQ</sequence>
<keyword evidence="14" id="KW-1185">Reference proteome</keyword>
<feature type="site" description="Plays an important role in discriminating NADH against NADPH" evidence="9">
    <location>
        <position position="74"/>
    </location>
</feature>
<evidence type="ECO:0000256" key="3">
    <source>
        <dbReference type="ARBA" id="ARBA00022832"/>
    </source>
</evidence>
<evidence type="ECO:0000313" key="13">
    <source>
        <dbReference type="EMBL" id="MFD2789449.1"/>
    </source>
</evidence>
<proteinExistence type="inferred from homology"/>
<evidence type="ECO:0000313" key="14">
    <source>
        <dbReference type="Proteomes" id="UP001597532"/>
    </source>
</evidence>
<dbReference type="HAMAP" id="MF_01838">
    <property type="entry name" value="FabV_reductase"/>
    <property type="match status" value="1"/>
</dbReference>
<comment type="catalytic activity">
    <reaction evidence="9">
        <text>a 2,3-saturated acyl-[ACP] + NAD(+) = a (2E)-enoyl-[ACP] + NADH + H(+)</text>
        <dbReference type="Rhea" id="RHEA:10240"/>
        <dbReference type="Rhea" id="RHEA-COMP:9925"/>
        <dbReference type="Rhea" id="RHEA-COMP:9926"/>
        <dbReference type="ChEBI" id="CHEBI:15378"/>
        <dbReference type="ChEBI" id="CHEBI:57540"/>
        <dbReference type="ChEBI" id="CHEBI:57945"/>
        <dbReference type="ChEBI" id="CHEBI:78784"/>
        <dbReference type="ChEBI" id="CHEBI:78785"/>
        <dbReference type="EC" id="1.3.1.9"/>
    </reaction>
</comment>
<dbReference type="NCBIfam" id="NF010177">
    <property type="entry name" value="PRK13656.1"/>
    <property type="match status" value="1"/>
</dbReference>
<dbReference type="NCBIfam" id="NF043048">
    <property type="entry name" value="EnoyACPredFabV"/>
    <property type="match status" value="1"/>
</dbReference>
<dbReference type="Proteomes" id="UP001597532">
    <property type="component" value="Unassembled WGS sequence"/>
</dbReference>
<feature type="binding site" evidence="9">
    <location>
        <begin position="138"/>
        <end position="139"/>
    </location>
    <ligand>
        <name>NAD(+)</name>
        <dbReference type="ChEBI" id="CHEBI:57540"/>
    </ligand>
</feature>
<comment type="pathway">
    <text evidence="9">Lipid metabolism; fatty acid biosynthesis.</text>
</comment>
<keyword evidence="2 9" id="KW-0444">Lipid biosynthesis</keyword>
<evidence type="ECO:0000256" key="9">
    <source>
        <dbReference type="HAMAP-Rule" id="MF_01838"/>
    </source>
</evidence>
<dbReference type="EC" id="1.3.1.9" evidence="9"/>
<evidence type="ECO:0000256" key="7">
    <source>
        <dbReference type="ARBA" id="ARBA00023160"/>
    </source>
</evidence>
<reference evidence="14" key="1">
    <citation type="journal article" date="2019" name="Int. J. Syst. Evol. Microbiol.">
        <title>The Global Catalogue of Microorganisms (GCM) 10K type strain sequencing project: providing services to taxonomists for standard genome sequencing and annotation.</title>
        <authorList>
            <consortium name="The Broad Institute Genomics Platform"/>
            <consortium name="The Broad Institute Genome Sequencing Center for Infectious Disease"/>
            <person name="Wu L."/>
            <person name="Ma J."/>
        </authorList>
    </citation>
    <scope>NUCLEOTIDE SEQUENCE [LARGE SCALE GENOMIC DNA]</scope>
    <source>
        <strain evidence="14">KCTC 52924</strain>
    </source>
</reference>
<feature type="domain" description="Trans-2-enoyl-CoA reductase catalytic" evidence="11">
    <location>
        <begin position="81"/>
        <end position="316"/>
    </location>
</feature>
<name>A0ABW5VEU4_9FLAO</name>